<feature type="binding site" evidence="5">
    <location>
        <position position="71"/>
    </location>
    <ligand>
        <name>chlorophyll a</name>
        <dbReference type="ChEBI" id="CHEBI:58416"/>
        <label>1</label>
    </ligand>
</feature>
<feature type="binding site" evidence="5">
    <location>
        <position position="83"/>
    </location>
    <ligand>
        <name>chlorophyll a</name>
        <dbReference type="ChEBI" id="CHEBI:58416"/>
        <label>1</label>
    </ligand>
</feature>
<dbReference type="InterPro" id="IPR001344">
    <property type="entry name" value="Chloro_AB-bd_pln"/>
</dbReference>
<accession>A0A1X6NRP8</accession>
<keyword evidence="8" id="KW-1185">Reference proteome</keyword>
<feature type="binding site" description="axial binding residue" evidence="5">
    <location>
        <position position="139"/>
    </location>
    <ligand>
        <name>chlorophyll b</name>
        <dbReference type="ChEBI" id="CHEBI:61721"/>
        <label>1</label>
    </ligand>
    <ligandPart>
        <name>Mg</name>
        <dbReference type="ChEBI" id="CHEBI:25107"/>
    </ligandPart>
</feature>
<feature type="binding site" evidence="5">
    <location>
        <position position="185"/>
    </location>
    <ligand>
        <name>chlorophyll b</name>
        <dbReference type="ChEBI" id="CHEBI:61721"/>
        <label>2</label>
    </ligand>
</feature>
<dbReference type="GO" id="GO:0009765">
    <property type="term" value="P:photosynthesis, light harvesting"/>
    <property type="evidence" value="ECO:0007669"/>
    <property type="project" value="InterPro"/>
</dbReference>
<protein>
    <recommendedName>
        <fullName evidence="9">Chlorophyll a-b binding protein, chloroplastic</fullName>
    </recommendedName>
</protein>
<dbReference type="OrthoDB" id="423598at2759"/>
<keyword evidence="4" id="KW-0934">Plastid</keyword>
<keyword evidence="6" id="KW-0812">Transmembrane</keyword>
<dbReference type="GO" id="GO:0016020">
    <property type="term" value="C:membrane"/>
    <property type="evidence" value="ECO:0007669"/>
    <property type="project" value="InterPro"/>
</dbReference>
<dbReference type="InterPro" id="IPR022796">
    <property type="entry name" value="Chloroa_b-bind"/>
</dbReference>
<feature type="binding site" description="axial binding residue" evidence="5">
    <location>
        <position position="88"/>
    </location>
    <ligand>
        <name>chlorophyll b</name>
        <dbReference type="ChEBI" id="CHEBI:61721"/>
        <label>1</label>
    </ligand>
    <ligandPart>
        <name>Mg</name>
        <dbReference type="ChEBI" id="CHEBI:25107"/>
    </ligandPart>
</feature>
<sequence>MAAFVASASVGSRAFLGAAVPRTVSAAPAAAPVAAPVRMMAEMSKSVPFLLKPKNLDGWAANAEFDPLGISDYVPVAYLRESELKHGRICMLASVGLLVQEVFTWGGSYFPKITPTIAAHDHYLQTGMAQLLIFIGAFEAISYYAIKQTLKGERAPGDFKFDPLGLGKDAAKRAHYEKAEIKNGRPVASSRASRCLVGAPSTCSSTSTQCKRLLASTDLDTSPLCSGTAATHHPLCPWWPTAFPRLTVFGGPPRLARFFLLSLGFVIQSISFFCLLPFCCTRRVSAPADDLAPRLHVSRWP</sequence>
<evidence type="ECO:0008006" key="9">
    <source>
        <dbReference type="Google" id="ProtNLM"/>
    </source>
</evidence>
<feature type="binding site" evidence="5">
    <location>
        <position position="150"/>
    </location>
    <ligand>
        <name>chlorophyll a</name>
        <dbReference type="ChEBI" id="CHEBI:58416"/>
        <label>3</label>
    </ligand>
</feature>
<organism evidence="7 8">
    <name type="scientific">Porphyra umbilicalis</name>
    <name type="common">Purple laver</name>
    <name type="synonym">Red alga</name>
    <dbReference type="NCBI Taxonomy" id="2786"/>
    <lineage>
        <taxon>Eukaryota</taxon>
        <taxon>Rhodophyta</taxon>
        <taxon>Bangiophyceae</taxon>
        <taxon>Bangiales</taxon>
        <taxon>Bangiaceae</taxon>
        <taxon>Porphyra</taxon>
    </lineage>
</organism>
<dbReference type="PANTHER" id="PTHR21649">
    <property type="entry name" value="CHLOROPHYLL A/B BINDING PROTEIN"/>
    <property type="match status" value="1"/>
</dbReference>
<feature type="binding site" evidence="5">
    <location>
        <position position="86"/>
    </location>
    <ligand>
        <name>chlorophyll a</name>
        <dbReference type="ChEBI" id="CHEBI:58416"/>
        <label>1</label>
    </ligand>
</feature>
<dbReference type="SUPFAM" id="SSF103511">
    <property type="entry name" value="Chlorophyll a-b binding protein"/>
    <property type="match status" value="1"/>
</dbReference>
<evidence type="ECO:0000313" key="8">
    <source>
        <dbReference type="Proteomes" id="UP000218209"/>
    </source>
</evidence>
<feature type="binding site" evidence="5">
    <location>
        <position position="180"/>
    </location>
    <ligand>
        <name>chlorophyll a</name>
        <dbReference type="ChEBI" id="CHEBI:58416"/>
        <label>1</label>
    </ligand>
</feature>
<gene>
    <name evidence="7" type="ORF">BU14_0577s0001</name>
</gene>
<evidence type="ECO:0000256" key="2">
    <source>
        <dbReference type="ARBA" id="ARBA00022528"/>
    </source>
</evidence>
<evidence type="ECO:0000256" key="5">
    <source>
        <dbReference type="PIRSR" id="PIRSR601344-1"/>
    </source>
</evidence>
<dbReference type="EMBL" id="KV919157">
    <property type="protein sequence ID" value="OSX71200.1"/>
    <property type="molecule type" value="Genomic_DNA"/>
</dbReference>
<keyword evidence="3" id="KW-0602">Photosynthesis</keyword>
<feature type="transmembrane region" description="Helical" evidence="6">
    <location>
        <begin position="255"/>
        <end position="278"/>
    </location>
</feature>
<dbReference type="GO" id="GO:0009507">
    <property type="term" value="C:chloroplast"/>
    <property type="evidence" value="ECO:0007669"/>
    <property type="project" value="UniProtKB-SubCell"/>
</dbReference>
<dbReference type="AlphaFoldDB" id="A0A1X6NRP8"/>
<evidence type="ECO:0000256" key="1">
    <source>
        <dbReference type="ARBA" id="ARBA00004229"/>
    </source>
</evidence>
<comment type="subcellular location">
    <subcellularLocation>
        <location evidence="1">Plastid</location>
        <location evidence="1">Chloroplast</location>
    </subcellularLocation>
</comment>
<dbReference type="GO" id="GO:0016168">
    <property type="term" value="F:chlorophyll binding"/>
    <property type="evidence" value="ECO:0007669"/>
    <property type="project" value="UniProtKB-KW"/>
</dbReference>
<dbReference type="Proteomes" id="UP000218209">
    <property type="component" value="Unassembled WGS sequence"/>
</dbReference>
<name>A0A1X6NRP8_PORUM</name>
<dbReference type="Pfam" id="PF00504">
    <property type="entry name" value="Chloroa_b-bind"/>
    <property type="match status" value="1"/>
</dbReference>
<reference evidence="7 8" key="1">
    <citation type="submission" date="2017-03" db="EMBL/GenBank/DDBJ databases">
        <title>WGS assembly of Porphyra umbilicalis.</title>
        <authorList>
            <person name="Brawley S.H."/>
            <person name="Blouin N.A."/>
            <person name="Ficko-Blean E."/>
            <person name="Wheeler G.L."/>
            <person name="Lohr M."/>
            <person name="Goodson H.V."/>
            <person name="Jenkins J.W."/>
            <person name="Blaby-Haas C.E."/>
            <person name="Helliwell K.E."/>
            <person name="Chan C."/>
            <person name="Marriage T."/>
            <person name="Bhattacharya D."/>
            <person name="Klein A.S."/>
            <person name="Badis Y."/>
            <person name="Brodie J."/>
            <person name="Cao Y."/>
            <person name="Collen J."/>
            <person name="Dittami S.M."/>
            <person name="Gachon C.M."/>
            <person name="Green B.R."/>
            <person name="Karpowicz S."/>
            <person name="Kim J.W."/>
            <person name="Kudahl U."/>
            <person name="Lin S."/>
            <person name="Michel G."/>
            <person name="Mittag M."/>
            <person name="Olson B.J."/>
            <person name="Pangilinan J."/>
            <person name="Peng Y."/>
            <person name="Qiu H."/>
            <person name="Shu S."/>
            <person name="Singer J.T."/>
            <person name="Smith A.G."/>
            <person name="Sprecher B.N."/>
            <person name="Wagner V."/>
            <person name="Wang W."/>
            <person name="Wang Z.-Y."/>
            <person name="Yan J."/>
            <person name="Yarish C."/>
            <person name="Zoeuner-Riek S."/>
            <person name="Zhuang Y."/>
            <person name="Zou Y."/>
            <person name="Lindquist E.A."/>
            <person name="Grimwood J."/>
            <person name="Barry K."/>
            <person name="Rokhsar D.S."/>
            <person name="Schmutz J."/>
            <person name="Stiller J.W."/>
            <person name="Grossman A.R."/>
            <person name="Prochnik S.E."/>
        </authorList>
    </citation>
    <scope>NUCLEOTIDE SEQUENCE [LARGE SCALE GENOMIC DNA]</scope>
    <source>
        <strain evidence="7">4086291</strain>
    </source>
</reference>
<evidence type="ECO:0000256" key="3">
    <source>
        <dbReference type="ARBA" id="ARBA00022531"/>
    </source>
</evidence>
<keyword evidence="5" id="KW-0148">Chlorophyll</keyword>
<proteinExistence type="predicted"/>
<evidence type="ECO:0000313" key="7">
    <source>
        <dbReference type="EMBL" id="OSX71200.1"/>
    </source>
</evidence>
<feature type="binding site" evidence="5">
    <location>
        <position position="183"/>
    </location>
    <ligand>
        <name>chlorophyll a</name>
        <dbReference type="ChEBI" id="CHEBI:58416"/>
        <label>1</label>
    </ligand>
</feature>
<keyword evidence="6" id="KW-1133">Transmembrane helix</keyword>
<evidence type="ECO:0000256" key="4">
    <source>
        <dbReference type="ARBA" id="ARBA00022640"/>
    </source>
</evidence>
<keyword evidence="5" id="KW-0157">Chromophore</keyword>
<keyword evidence="6" id="KW-0472">Membrane</keyword>
<evidence type="ECO:0000256" key="6">
    <source>
        <dbReference type="SAM" id="Phobius"/>
    </source>
</evidence>
<dbReference type="Gene3D" id="1.10.3460.10">
    <property type="entry name" value="Chlorophyll a/b binding protein domain"/>
    <property type="match status" value="1"/>
</dbReference>
<keyword evidence="2" id="KW-0150">Chloroplast</keyword>